<evidence type="ECO:0000313" key="2">
    <source>
        <dbReference type="EMBL" id="PAV74104.1"/>
    </source>
</evidence>
<organism evidence="2 3">
    <name type="scientific">Diploscapter pachys</name>
    <dbReference type="NCBI Taxonomy" id="2018661"/>
    <lineage>
        <taxon>Eukaryota</taxon>
        <taxon>Metazoa</taxon>
        <taxon>Ecdysozoa</taxon>
        <taxon>Nematoda</taxon>
        <taxon>Chromadorea</taxon>
        <taxon>Rhabditida</taxon>
        <taxon>Rhabditina</taxon>
        <taxon>Rhabditomorpha</taxon>
        <taxon>Rhabditoidea</taxon>
        <taxon>Rhabditidae</taxon>
        <taxon>Diploscapter</taxon>
    </lineage>
</organism>
<keyword evidence="3" id="KW-1185">Reference proteome</keyword>
<dbReference type="AlphaFoldDB" id="A0A2A2KJE1"/>
<dbReference type="EMBL" id="LIAE01008421">
    <property type="protein sequence ID" value="PAV74104.1"/>
    <property type="molecule type" value="Genomic_DNA"/>
</dbReference>
<protein>
    <submittedName>
        <fullName evidence="2">Uncharacterized protein</fullName>
    </submittedName>
</protein>
<comment type="caution">
    <text evidence="2">The sequence shown here is derived from an EMBL/GenBank/DDBJ whole genome shotgun (WGS) entry which is preliminary data.</text>
</comment>
<accession>A0A2A2KJE1</accession>
<proteinExistence type="predicted"/>
<name>A0A2A2KJE1_9BILA</name>
<feature type="region of interest" description="Disordered" evidence="1">
    <location>
        <begin position="187"/>
        <end position="210"/>
    </location>
</feature>
<gene>
    <name evidence="2" type="ORF">WR25_08398</name>
</gene>
<reference evidence="2 3" key="1">
    <citation type="journal article" date="2017" name="Curr. Biol.">
        <title>Genome architecture and evolution of a unichromosomal asexual nematode.</title>
        <authorList>
            <person name="Fradin H."/>
            <person name="Zegar C."/>
            <person name="Gutwein M."/>
            <person name="Lucas J."/>
            <person name="Kovtun M."/>
            <person name="Corcoran D."/>
            <person name="Baugh L.R."/>
            <person name="Kiontke K."/>
            <person name="Gunsalus K."/>
            <person name="Fitch D.H."/>
            <person name="Piano F."/>
        </authorList>
    </citation>
    <scope>NUCLEOTIDE SEQUENCE [LARGE SCALE GENOMIC DNA]</scope>
    <source>
        <strain evidence="2">PF1309</strain>
    </source>
</reference>
<evidence type="ECO:0000256" key="1">
    <source>
        <dbReference type="SAM" id="MobiDB-lite"/>
    </source>
</evidence>
<evidence type="ECO:0000313" key="3">
    <source>
        <dbReference type="Proteomes" id="UP000218231"/>
    </source>
</evidence>
<sequence>MVFGHCRLTHLGHLRQQLLAAARIEQLIRLQPLLELLEGFTPRLAEVAIQGLGVELGDRRVPVDQALHLAPRTQCLRIEQRRIEHHHQQRTEQGDPWIAQPQAVQPGLARTQHRPYRRQAMRQHYGHQHRRHDPCRCQPVLVDTQPARIGRQAHHHRQAQQAGLHQALERRGVDATLPAILEHAVDQEQEPGTDPAEQHGQAQYQPAGATLQHRAAKQLQVHARYRHRDAQGYRQAETQQLTLPLHGGEPHQALDQADDDVEQ</sequence>
<dbReference type="Proteomes" id="UP000218231">
    <property type="component" value="Unassembled WGS sequence"/>
</dbReference>